<evidence type="ECO:0000313" key="2">
    <source>
        <dbReference type="EMBL" id="CAD9212734.1"/>
    </source>
</evidence>
<reference evidence="2" key="1">
    <citation type="submission" date="2021-01" db="EMBL/GenBank/DDBJ databases">
        <authorList>
            <person name="Corre E."/>
            <person name="Pelletier E."/>
            <person name="Niang G."/>
            <person name="Scheremetjew M."/>
            <person name="Finn R."/>
            <person name="Kale V."/>
            <person name="Holt S."/>
            <person name="Cochrane G."/>
            <person name="Meng A."/>
            <person name="Brown T."/>
            <person name="Cohen L."/>
        </authorList>
    </citation>
    <scope>NUCLEOTIDE SEQUENCE</scope>
    <source>
        <strain evidence="2">PLY429</strain>
    </source>
</reference>
<feature type="region of interest" description="Disordered" evidence="1">
    <location>
        <begin position="66"/>
        <end position="107"/>
    </location>
</feature>
<evidence type="ECO:0000256" key="1">
    <source>
        <dbReference type="SAM" id="MobiDB-lite"/>
    </source>
</evidence>
<proteinExistence type="predicted"/>
<protein>
    <submittedName>
        <fullName evidence="2">Uncharacterized protein</fullName>
    </submittedName>
</protein>
<sequence length="107" mass="12398">MREWGVQRYKSIVVNHGNAQNHAHMHLKVWMTQEEFDRQLYSRSDLAATVGMLQAWVSTLPIEAQGRWRQQNSMGGRRGGRRGRGGYPSSQHGRDRGQHPSKMQRRS</sequence>
<dbReference type="AlphaFoldDB" id="A0A7S1X6E9"/>
<gene>
    <name evidence="2" type="ORF">TCHU04912_LOCUS14973</name>
</gene>
<dbReference type="EMBL" id="HBGG01028920">
    <property type="protein sequence ID" value="CAD9212734.1"/>
    <property type="molecule type" value="Transcribed_RNA"/>
</dbReference>
<organism evidence="2">
    <name type="scientific">Tetraselmis chuii</name>
    <dbReference type="NCBI Taxonomy" id="63592"/>
    <lineage>
        <taxon>Eukaryota</taxon>
        <taxon>Viridiplantae</taxon>
        <taxon>Chlorophyta</taxon>
        <taxon>core chlorophytes</taxon>
        <taxon>Chlorodendrophyceae</taxon>
        <taxon>Chlorodendrales</taxon>
        <taxon>Chlorodendraceae</taxon>
        <taxon>Tetraselmis</taxon>
    </lineage>
</organism>
<name>A0A7S1X6E9_9CHLO</name>
<accession>A0A7S1X6E9</accession>